<name>A0A9E7KWY9_9LILI</name>
<sequence>MIDMLVPGGGGVCVEARWRVPVVGTEEDVETAFNREQIIHENTDELYVTVTFCDMAPSVAYLNPVIGIIMADEGLMADELSSKKNLLGWLAQISNTAEDAERGWGGVWEEDAPVNQAIMLSAGEGMLKDVKQVWCASTSFSAAAIDVRPWNTSSLKWECDLCHINSGE</sequence>
<proteinExistence type="predicted"/>
<evidence type="ECO:0000313" key="1">
    <source>
        <dbReference type="EMBL" id="URE30110.1"/>
    </source>
</evidence>
<dbReference type="Proteomes" id="UP001055439">
    <property type="component" value="Chromosome 8"/>
</dbReference>
<organism evidence="1 2">
    <name type="scientific">Musa troglodytarum</name>
    <name type="common">fe'i banana</name>
    <dbReference type="NCBI Taxonomy" id="320322"/>
    <lineage>
        <taxon>Eukaryota</taxon>
        <taxon>Viridiplantae</taxon>
        <taxon>Streptophyta</taxon>
        <taxon>Embryophyta</taxon>
        <taxon>Tracheophyta</taxon>
        <taxon>Spermatophyta</taxon>
        <taxon>Magnoliopsida</taxon>
        <taxon>Liliopsida</taxon>
        <taxon>Zingiberales</taxon>
        <taxon>Musaceae</taxon>
        <taxon>Musa</taxon>
    </lineage>
</organism>
<reference evidence="1" key="1">
    <citation type="submission" date="2022-05" db="EMBL/GenBank/DDBJ databases">
        <title>The Musa troglodytarum L. genome provides insights into the mechanism of non-climacteric behaviour and enrichment of carotenoids.</title>
        <authorList>
            <person name="Wang J."/>
        </authorList>
    </citation>
    <scope>NUCLEOTIDE SEQUENCE</scope>
    <source>
        <tissue evidence="1">Leaf</tissue>
    </source>
</reference>
<gene>
    <name evidence="1" type="ORF">MUK42_35854</name>
</gene>
<accession>A0A9E7KWY9</accession>
<protein>
    <submittedName>
        <fullName evidence="1">Uncharacterized protein</fullName>
    </submittedName>
</protein>
<evidence type="ECO:0000313" key="2">
    <source>
        <dbReference type="Proteomes" id="UP001055439"/>
    </source>
</evidence>
<dbReference type="AlphaFoldDB" id="A0A9E7KWY9"/>
<dbReference type="EMBL" id="CP097510">
    <property type="protein sequence ID" value="URE30110.1"/>
    <property type="molecule type" value="Genomic_DNA"/>
</dbReference>
<keyword evidence="2" id="KW-1185">Reference proteome</keyword>